<comment type="caution">
    <text evidence="10">The sequence shown here is derived from an EMBL/GenBank/DDBJ whole genome shotgun (WGS) entry which is preliminary data.</text>
</comment>
<dbReference type="InterPro" id="IPR001206">
    <property type="entry name" value="Diacylglycerol_kinase_cat_dom"/>
</dbReference>
<dbReference type="RefSeq" id="WP_289585976.1">
    <property type="nucleotide sequence ID" value="NZ_JAUDDW010000010.1"/>
</dbReference>
<name>A0ABT7UXE1_9LACO</name>
<protein>
    <submittedName>
        <fullName evidence="10">Diacylglycerol kinase family lipid kinase</fullName>
    </submittedName>
</protein>
<evidence type="ECO:0000256" key="3">
    <source>
        <dbReference type="ARBA" id="ARBA00022679"/>
    </source>
</evidence>
<evidence type="ECO:0000256" key="7">
    <source>
        <dbReference type="ARBA" id="ARBA00023209"/>
    </source>
</evidence>
<evidence type="ECO:0000256" key="1">
    <source>
        <dbReference type="ARBA" id="ARBA00001946"/>
    </source>
</evidence>
<dbReference type="SUPFAM" id="SSF111331">
    <property type="entry name" value="NAD kinase/diacylglycerol kinase-like"/>
    <property type="match status" value="1"/>
</dbReference>
<dbReference type="InterPro" id="IPR005218">
    <property type="entry name" value="Diacylglycerol/lipid_kinase"/>
</dbReference>
<feature type="domain" description="DAGKc" evidence="9">
    <location>
        <begin position="1"/>
        <end position="135"/>
    </location>
</feature>
<reference evidence="10 11" key="2">
    <citation type="submission" date="2023-06" db="EMBL/GenBank/DDBJ databases">
        <authorList>
            <person name="Zeman M."/>
            <person name="Kubasova T."/>
            <person name="Jahodarova E."/>
            <person name="Nykrynova M."/>
            <person name="Rychlik I."/>
        </authorList>
    </citation>
    <scope>NUCLEOTIDE SEQUENCE [LARGE SCALE GENOMIC DNA]</scope>
    <source>
        <strain evidence="10 11">161_Gplus</strain>
    </source>
</reference>
<dbReference type="Gene3D" id="2.60.200.40">
    <property type="match status" value="1"/>
</dbReference>
<dbReference type="InterPro" id="IPR050187">
    <property type="entry name" value="Lipid_Phosphate_FormReg"/>
</dbReference>
<dbReference type="PANTHER" id="PTHR12358">
    <property type="entry name" value="SPHINGOSINE KINASE"/>
    <property type="match status" value="1"/>
</dbReference>
<evidence type="ECO:0000256" key="2">
    <source>
        <dbReference type="ARBA" id="ARBA00005983"/>
    </source>
</evidence>
<organism evidence="10 11">
    <name type="scientific">Limosilactobacillus pontis</name>
    <dbReference type="NCBI Taxonomy" id="35787"/>
    <lineage>
        <taxon>Bacteria</taxon>
        <taxon>Bacillati</taxon>
        <taxon>Bacillota</taxon>
        <taxon>Bacilli</taxon>
        <taxon>Lactobacillales</taxon>
        <taxon>Lactobacillaceae</taxon>
        <taxon>Limosilactobacillus</taxon>
    </lineage>
</organism>
<keyword evidence="8" id="KW-1208">Phospholipid metabolism</keyword>
<keyword evidence="7" id="KW-0444">Lipid biosynthesis</keyword>
<evidence type="ECO:0000313" key="11">
    <source>
        <dbReference type="Proteomes" id="UP001529343"/>
    </source>
</evidence>
<dbReference type="SMART" id="SM00046">
    <property type="entry name" value="DAGKc"/>
    <property type="match status" value="1"/>
</dbReference>
<dbReference type="GO" id="GO:0016301">
    <property type="term" value="F:kinase activity"/>
    <property type="evidence" value="ECO:0007669"/>
    <property type="project" value="UniProtKB-KW"/>
</dbReference>
<evidence type="ECO:0000259" key="9">
    <source>
        <dbReference type="PROSITE" id="PS50146"/>
    </source>
</evidence>
<keyword evidence="4" id="KW-0547">Nucleotide-binding</keyword>
<evidence type="ECO:0000313" key="10">
    <source>
        <dbReference type="EMBL" id="MDM8266319.1"/>
    </source>
</evidence>
<dbReference type="PROSITE" id="PS50146">
    <property type="entry name" value="DAGK"/>
    <property type="match status" value="1"/>
</dbReference>
<dbReference type="Proteomes" id="UP001529343">
    <property type="component" value="Unassembled WGS sequence"/>
</dbReference>
<keyword evidence="6" id="KW-0067">ATP-binding</keyword>
<evidence type="ECO:0000256" key="8">
    <source>
        <dbReference type="ARBA" id="ARBA00023264"/>
    </source>
</evidence>
<keyword evidence="11" id="KW-1185">Reference proteome</keyword>
<dbReference type="EMBL" id="JAUDDW010000010">
    <property type="protein sequence ID" value="MDM8266319.1"/>
    <property type="molecule type" value="Genomic_DNA"/>
</dbReference>
<dbReference type="Pfam" id="PF19279">
    <property type="entry name" value="YegS_C"/>
    <property type="match status" value="1"/>
</dbReference>
<keyword evidence="7" id="KW-0443">Lipid metabolism</keyword>
<gene>
    <name evidence="10" type="ORF">QUW44_03945</name>
</gene>
<evidence type="ECO:0000256" key="4">
    <source>
        <dbReference type="ARBA" id="ARBA00022741"/>
    </source>
</evidence>
<dbReference type="NCBIfam" id="TIGR00147">
    <property type="entry name" value="YegS/Rv2252/BmrU family lipid kinase"/>
    <property type="match status" value="1"/>
</dbReference>
<keyword evidence="3" id="KW-0808">Transferase</keyword>
<dbReference type="InterPro" id="IPR016064">
    <property type="entry name" value="NAD/diacylglycerol_kinase_sf"/>
</dbReference>
<dbReference type="Pfam" id="PF00781">
    <property type="entry name" value="DAGK_cat"/>
    <property type="match status" value="1"/>
</dbReference>
<dbReference type="Gene3D" id="3.40.50.10330">
    <property type="entry name" value="Probable inorganic polyphosphate/atp-NAD kinase, domain 1"/>
    <property type="match status" value="1"/>
</dbReference>
<evidence type="ECO:0000256" key="6">
    <source>
        <dbReference type="ARBA" id="ARBA00022840"/>
    </source>
</evidence>
<dbReference type="InterPro" id="IPR017438">
    <property type="entry name" value="ATP-NAD_kinase_N"/>
</dbReference>
<proteinExistence type="inferred from homology"/>
<keyword evidence="5 10" id="KW-0418">Kinase</keyword>
<dbReference type="PANTHER" id="PTHR12358:SF54">
    <property type="entry name" value="SPHINGOSINE KINASE RELATED PROTEIN"/>
    <property type="match status" value="1"/>
</dbReference>
<dbReference type="InterPro" id="IPR045540">
    <property type="entry name" value="YegS/DAGK_C"/>
</dbReference>
<comment type="similarity">
    <text evidence="2">Belongs to the diacylglycerol/lipid kinase family.</text>
</comment>
<keyword evidence="7" id="KW-0594">Phospholipid biosynthesis</keyword>
<accession>A0ABT7UXE1</accession>
<reference evidence="11" key="1">
    <citation type="submission" date="2023-06" db="EMBL/GenBank/DDBJ databases">
        <title>Identification and characterization of horizontal gene transfer across gut microbiota members of farm animals based on homology search.</title>
        <authorList>
            <person name="Zeman M."/>
            <person name="Kubasova T."/>
            <person name="Jahodarova E."/>
            <person name="Nykrynova M."/>
            <person name="Rychlik I."/>
        </authorList>
    </citation>
    <scope>NUCLEOTIDE SEQUENCE [LARGE SCALE GENOMIC DNA]</scope>
    <source>
        <strain evidence="11">161_Gplus</strain>
    </source>
</reference>
<sequence>MKYLFLVNPCAGGGKGKLVWQQVNSFLAAKFSIRFDHVVSQYAGHPRELAMQAAQRTDLDCLVVVGGDGTLHEAITGLMESQQEKPFLVAYIPAGTSNDFARGYGISTKPLQALQQILTNQHAHVINIGHYHDACRQQSGIFINNFGIGFDAAIVHATNNSRAKDFLNHHHLGTFSYIFKAIHVLFTQPAFQVQVKAGKQTRCFDRAFLLVASNHPYIGGGMRIAPDQRVDQKQLELVVVEKRHWPILLWSMLMFASSRLTSSHYAHLFRGQQLHYRITPAQYGQIDGEEPGKHTFDLKLECRSYPFWQQPKMH</sequence>
<comment type="cofactor">
    <cofactor evidence="1">
        <name>Mg(2+)</name>
        <dbReference type="ChEBI" id="CHEBI:18420"/>
    </cofactor>
</comment>
<evidence type="ECO:0000256" key="5">
    <source>
        <dbReference type="ARBA" id="ARBA00022777"/>
    </source>
</evidence>